<dbReference type="GO" id="GO:0016491">
    <property type="term" value="F:oxidoreductase activity"/>
    <property type="evidence" value="ECO:0007669"/>
    <property type="project" value="UniProtKB-KW"/>
</dbReference>
<keyword evidence="2" id="KW-0472">Membrane</keyword>
<dbReference type="InterPro" id="IPR028939">
    <property type="entry name" value="P5C_Rdtase_cat_N"/>
</dbReference>
<gene>
    <name evidence="4" type="ORF">CNF02_03095</name>
</gene>
<keyword evidence="2" id="KW-1133">Transmembrane helix</keyword>
<evidence type="ECO:0000313" key="5">
    <source>
        <dbReference type="Proteomes" id="UP000219329"/>
    </source>
</evidence>
<dbReference type="Gene3D" id="3.40.50.720">
    <property type="entry name" value="NAD(P)-binding Rossmann-like Domain"/>
    <property type="match status" value="1"/>
</dbReference>
<comment type="caution">
    <text evidence="4">The sequence shown here is derived from an EMBL/GenBank/DDBJ whole genome shotgun (WGS) entry which is preliminary data.</text>
</comment>
<feature type="domain" description="Pyrroline-5-carboxylate reductase catalytic N-terminal" evidence="3">
    <location>
        <begin position="44"/>
        <end position="135"/>
    </location>
</feature>
<keyword evidence="1" id="KW-0560">Oxidoreductase</keyword>
<dbReference type="Pfam" id="PF03807">
    <property type="entry name" value="F420_oxidored"/>
    <property type="match status" value="1"/>
</dbReference>
<protein>
    <submittedName>
        <fullName evidence="4">NADP oxidoreductase</fullName>
    </submittedName>
</protein>
<evidence type="ECO:0000256" key="1">
    <source>
        <dbReference type="ARBA" id="ARBA00023002"/>
    </source>
</evidence>
<reference evidence="4 5" key="1">
    <citation type="submission" date="2017-08" db="EMBL/GenBank/DDBJ databases">
        <title>Fine stratification of microbial communities through a metagenomic profile of the photic zone.</title>
        <authorList>
            <person name="Haro-Moreno J.M."/>
            <person name="Lopez-Perez M."/>
            <person name="De La Torre J."/>
            <person name="Picazo A."/>
            <person name="Camacho A."/>
            <person name="Rodriguez-Valera F."/>
        </authorList>
    </citation>
    <scope>NUCLEOTIDE SEQUENCE [LARGE SCALE GENOMIC DNA]</scope>
    <source>
        <strain evidence="4">MED-G28</strain>
    </source>
</reference>
<dbReference type="InterPro" id="IPR051267">
    <property type="entry name" value="STEAP_metalloreductase"/>
</dbReference>
<dbReference type="InterPro" id="IPR036291">
    <property type="entry name" value="NAD(P)-bd_dom_sf"/>
</dbReference>
<proteinExistence type="predicted"/>
<accession>A0A2A5WEW5</accession>
<dbReference type="Proteomes" id="UP000219329">
    <property type="component" value="Unassembled WGS sequence"/>
</dbReference>
<keyword evidence="2" id="KW-0812">Transmembrane</keyword>
<dbReference type="AlphaFoldDB" id="A0A2A5WEW5"/>
<feature type="transmembrane region" description="Helical" evidence="2">
    <location>
        <begin position="12"/>
        <end position="30"/>
    </location>
</feature>
<dbReference type="EMBL" id="NTJZ01000002">
    <property type="protein sequence ID" value="PDH35029.1"/>
    <property type="molecule type" value="Genomic_DNA"/>
</dbReference>
<evidence type="ECO:0000256" key="2">
    <source>
        <dbReference type="SAM" id="Phobius"/>
    </source>
</evidence>
<dbReference type="PANTHER" id="PTHR14239">
    <property type="entry name" value="DUDULIN-RELATED"/>
    <property type="match status" value="1"/>
</dbReference>
<dbReference type="PANTHER" id="PTHR14239:SF10">
    <property type="entry name" value="REDUCTASE"/>
    <property type="match status" value="1"/>
</dbReference>
<name>A0A2A5WEW5_9GAMM</name>
<sequence>MKENFSNQRRKFLSQLIVSAGTLGALPLILNSRQALGQSSNPLKIGIIGSGRIGGSVGLRWAEAGHEILFSSRNPDSLLDLVAQAGPKCRAGYPQEAAEFGDIVLVAVPYAATPQIGRDYGHLMQGKIVIDCGNPYVQRDGDMAADALERGTGVVSAEYLRGVRLVRAFNALSWREVQDEAHREGERIAIPIAGDDQEAVDVTTQLVFDSGFDPVIVGGLERAREFDQGTDVYVRGMTAREMRNALDL</sequence>
<dbReference type="SUPFAM" id="SSF51735">
    <property type="entry name" value="NAD(P)-binding Rossmann-fold domains"/>
    <property type="match status" value="1"/>
</dbReference>
<evidence type="ECO:0000259" key="3">
    <source>
        <dbReference type="Pfam" id="PF03807"/>
    </source>
</evidence>
<evidence type="ECO:0000313" key="4">
    <source>
        <dbReference type="EMBL" id="PDH35029.1"/>
    </source>
</evidence>
<organism evidence="4 5">
    <name type="scientific">OM182 bacterium MED-G28</name>
    <dbReference type="NCBI Taxonomy" id="1986256"/>
    <lineage>
        <taxon>Bacteria</taxon>
        <taxon>Pseudomonadati</taxon>
        <taxon>Pseudomonadota</taxon>
        <taxon>Gammaproteobacteria</taxon>
        <taxon>OMG group</taxon>
        <taxon>OM182 clade</taxon>
    </lineage>
</organism>